<dbReference type="GO" id="GO:0005436">
    <property type="term" value="F:sodium:phosphate symporter activity"/>
    <property type="evidence" value="ECO:0007669"/>
    <property type="project" value="InterPro"/>
</dbReference>
<name>A0A433J5D8_9PROT</name>
<dbReference type="EMBL" id="RZIJ01000016">
    <property type="protein sequence ID" value="RUQ67804.1"/>
    <property type="molecule type" value="Genomic_DNA"/>
</dbReference>
<feature type="transmembrane region" description="Helical" evidence="6">
    <location>
        <begin position="289"/>
        <end position="310"/>
    </location>
</feature>
<evidence type="ECO:0000256" key="1">
    <source>
        <dbReference type="ARBA" id="ARBA00004651"/>
    </source>
</evidence>
<dbReference type="InterPro" id="IPR038078">
    <property type="entry name" value="PhoU-like_sf"/>
</dbReference>
<dbReference type="OrthoDB" id="5778511at2"/>
<evidence type="ECO:0000256" key="2">
    <source>
        <dbReference type="ARBA" id="ARBA00022475"/>
    </source>
</evidence>
<feature type="domain" description="PhoU" evidence="7">
    <location>
        <begin position="348"/>
        <end position="427"/>
    </location>
</feature>
<evidence type="ECO:0000256" key="3">
    <source>
        <dbReference type="ARBA" id="ARBA00022692"/>
    </source>
</evidence>
<dbReference type="NCBIfam" id="NF037997">
    <property type="entry name" value="Na_Pi_symport"/>
    <property type="match status" value="1"/>
</dbReference>
<accession>A0A433J5D8</accession>
<feature type="transmembrane region" description="Helical" evidence="6">
    <location>
        <begin position="133"/>
        <end position="154"/>
    </location>
</feature>
<comment type="caution">
    <text evidence="8">The sequence shown here is derived from an EMBL/GenBank/DDBJ whole genome shotgun (WGS) entry which is preliminary data.</text>
</comment>
<sequence>MQATEVLLALAGNVVLLLWGLHMVQSGLTRAFGGDLRNILAVGLRNRWSAMAAGLGVTTLLQSSTATGLMVTGFAATGVMPLVPALAVMLGANVGTTLIVQLFAFDAARLAPVLLLAGFLAFRRGARTRTRDLGRVGIGLGLMLLSLHLLLLTVEPAGNAPALREVLGVLTGDPVIAMLLAAALTWAAHSSVAIVLLIASLAGTQVIPPEAAIAMVAGANLGSAVNPILEGPKGDGPAGNPAARRLPVGNLLNRAVGCLIVLVLADPIAAGMQRLSGSGGRLAADFHLLFNVALAALFVLPLPAIAKLLIRLFPERVTVADPSAPIHLDRAALGAPHIAIANAARETLRMSDTVEVMLRGALDVFRSDDRKLIQEIRRMDDVLDRLQSAIKDYLTHIEPEEMDDSDARRATDILTLVINLEHVGDIIDRNLMDSASKKIKRRLRFSDEGAAEIAGMLERLVATQRLAAAVFVSGDLRTARTLMREKEVIRALETQATEAHFTRLRAGRSESLETSALHIDILRDLRRINAHLVAAAYPVLDQSGELRASRLKERDGGHGGGHGGGQPSLR</sequence>
<comment type="subcellular location">
    <subcellularLocation>
        <location evidence="1">Cell membrane</location>
        <topology evidence="1">Multi-pass membrane protein</topology>
    </subcellularLocation>
</comment>
<protein>
    <submittedName>
        <fullName evidence="8">Na/Pi cotransporter family protein</fullName>
    </submittedName>
</protein>
<evidence type="ECO:0000256" key="5">
    <source>
        <dbReference type="ARBA" id="ARBA00023136"/>
    </source>
</evidence>
<evidence type="ECO:0000256" key="4">
    <source>
        <dbReference type="ARBA" id="ARBA00022989"/>
    </source>
</evidence>
<dbReference type="Pfam" id="PF02690">
    <property type="entry name" value="Na_Pi_cotrans"/>
    <property type="match status" value="2"/>
</dbReference>
<keyword evidence="5 6" id="KW-0472">Membrane</keyword>
<feature type="transmembrane region" description="Helical" evidence="6">
    <location>
        <begin position="174"/>
        <end position="199"/>
    </location>
</feature>
<proteinExistence type="predicted"/>
<evidence type="ECO:0000256" key="6">
    <source>
        <dbReference type="SAM" id="Phobius"/>
    </source>
</evidence>
<evidence type="ECO:0000259" key="7">
    <source>
        <dbReference type="Pfam" id="PF01895"/>
    </source>
</evidence>
<keyword evidence="3 6" id="KW-0812">Transmembrane</keyword>
<reference evidence="8 9" key="1">
    <citation type="submission" date="2018-12" db="EMBL/GenBank/DDBJ databases">
        <authorList>
            <person name="Yang Y."/>
        </authorList>
    </citation>
    <scope>NUCLEOTIDE SEQUENCE [LARGE SCALE GENOMIC DNA]</scope>
    <source>
        <strain evidence="8 9">GSF71</strain>
    </source>
</reference>
<dbReference type="RefSeq" id="WP_127000829.1">
    <property type="nucleotide sequence ID" value="NZ_JBNPXW010000014.1"/>
</dbReference>
<evidence type="ECO:0000313" key="8">
    <source>
        <dbReference type="EMBL" id="RUQ67804.1"/>
    </source>
</evidence>
<dbReference type="GO" id="GO:0005886">
    <property type="term" value="C:plasma membrane"/>
    <property type="evidence" value="ECO:0007669"/>
    <property type="project" value="UniProtKB-SubCell"/>
</dbReference>
<evidence type="ECO:0000313" key="9">
    <source>
        <dbReference type="Proteomes" id="UP000280346"/>
    </source>
</evidence>
<keyword evidence="2" id="KW-1003">Cell membrane</keyword>
<feature type="transmembrane region" description="Helical" evidence="6">
    <location>
        <begin position="251"/>
        <end position="269"/>
    </location>
</feature>
<keyword evidence="4 6" id="KW-1133">Transmembrane helix</keyword>
<keyword evidence="9" id="KW-1185">Reference proteome</keyword>
<dbReference type="PANTHER" id="PTHR10010:SF46">
    <property type="entry name" value="SODIUM-DEPENDENT PHOSPHATE TRANSPORT PROTEIN 2B"/>
    <property type="match status" value="1"/>
</dbReference>
<dbReference type="GO" id="GO:0044341">
    <property type="term" value="P:sodium-dependent phosphate transport"/>
    <property type="evidence" value="ECO:0007669"/>
    <property type="project" value="InterPro"/>
</dbReference>
<dbReference type="Proteomes" id="UP000280346">
    <property type="component" value="Unassembled WGS sequence"/>
</dbReference>
<feature type="transmembrane region" description="Helical" evidence="6">
    <location>
        <begin position="98"/>
        <end position="121"/>
    </location>
</feature>
<organism evidence="8 9">
    <name type="scientific">Azospirillum doebereinerae</name>
    <dbReference type="NCBI Taxonomy" id="92933"/>
    <lineage>
        <taxon>Bacteria</taxon>
        <taxon>Pseudomonadati</taxon>
        <taxon>Pseudomonadota</taxon>
        <taxon>Alphaproteobacteria</taxon>
        <taxon>Rhodospirillales</taxon>
        <taxon>Azospirillaceae</taxon>
        <taxon>Azospirillum</taxon>
    </lineage>
</organism>
<feature type="domain" description="PhoU" evidence="7">
    <location>
        <begin position="456"/>
        <end position="535"/>
    </location>
</feature>
<dbReference type="InterPro" id="IPR003841">
    <property type="entry name" value="Na/Pi_transpt"/>
</dbReference>
<feature type="transmembrane region" description="Helical" evidence="6">
    <location>
        <begin position="69"/>
        <end position="92"/>
    </location>
</feature>
<dbReference type="PANTHER" id="PTHR10010">
    <property type="entry name" value="SOLUTE CARRIER FAMILY 34 SODIUM PHOSPHATE , MEMBER 2-RELATED"/>
    <property type="match status" value="1"/>
</dbReference>
<dbReference type="SUPFAM" id="SSF109755">
    <property type="entry name" value="PhoU-like"/>
    <property type="match status" value="1"/>
</dbReference>
<dbReference type="AlphaFoldDB" id="A0A433J5D8"/>
<dbReference type="Gene3D" id="1.20.58.220">
    <property type="entry name" value="Phosphate transport system protein phou homolog 2, domain 2"/>
    <property type="match status" value="1"/>
</dbReference>
<dbReference type="InterPro" id="IPR026022">
    <property type="entry name" value="PhoU_dom"/>
</dbReference>
<gene>
    <name evidence="8" type="ORF">EJ913_19210</name>
</gene>
<dbReference type="Pfam" id="PF01895">
    <property type="entry name" value="PhoU"/>
    <property type="match status" value="2"/>
</dbReference>
<feature type="transmembrane region" description="Helical" evidence="6">
    <location>
        <begin position="6"/>
        <end position="24"/>
    </location>
</feature>